<evidence type="ECO:0000313" key="1">
    <source>
        <dbReference type="EMBL" id="MBX24482.1"/>
    </source>
</evidence>
<accession>A0A2P2M2N5</accession>
<protein>
    <submittedName>
        <fullName evidence="1">Uncharacterized protein</fullName>
    </submittedName>
</protein>
<dbReference type="AlphaFoldDB" id="A0A2P2M2N5"/>
<organism evidence="1">
    <name type="scientific">Rhizophora mucronata</name>
    <name type="common">Asiatic mangrove</name>
    <dbReference type="NCBI Taxonomy" id="61149"/>
    <lineage>
        <taxon>Eukaryota</taxon>
        <taxon>Viridiplantae</taxon>
        <taxon>Streptophyta</taxon>
        <taxon>Embryophyta</taxon>
        <taxon>Tracheophyta</taxon>
        <taxon>Spermatophyta</taxon>
        <taxon>Magnoliopsida</taxon>
        <taxon>eudicotyledons</taxon>
        <taxon>Gunneridae</taxon>
        <taxon>Pentapetalae</taxon>
        <taxon>rosids</taxon>
        <taxon>fabids</taxon>
        <taxon>Malpighiales</taxon>
        <taxon>Rhizophoraceae</taxon>
        <taxon>Rhizophora</taxon>
    </lineage>
</organism>
<dbReference type="EMBL" id="GGEC01043998">
    <property type="protein sequence ID" value="MBX24482.1"/>
    <property type="molecule type" value="Transcribed_RNA"/>
</dbReference>
<name>A0A2P2M2N5_RHIMU</name>
<reference evidence="1" key="1">
    <citation type="submission" date="2018-02" db="EMBL/GenBank/DDBJ databases">
        <title>Rhizophora mucronata_Transcriptome.</title>
        <authorList>
            <person name="Meera S.P."/>
            <person name="Sreeshan A."/>
            <person name="Augustine A."/>
        </authorList>
    </citation>
    <scope>NUCLEOTIDE SEQUENCE</scope>
    <source>
        <tissue evidence="1">Leaf</tissue>
    </source>
</reference>
<sequence>MSPHIAPLSFSDLVLCRNAIPCSFLFRPFCMIFYLQFVEFCLHFDWLCIGSTGKVVICKLMFSSTLFLTN</sequence>
<proteinExistence type="predicted"/>